<evidence type="ECO:0000313" key="5">
    <source>
        <dbReference type="Proteomes" id="UP000222106"/>
    </source>
</evidence>
<dbReference type="OrthoDB" id="9779102at2"/>
<feature type="domain" description="DUF3048" evidence="2">
    <location>
        <begin position="25"/>
        <end position="163"/>
    </location>
</feature>
<dbReference type="InterPro" id="IPR035328">
    <property type="entry name" value="DUF3048_C"/>
</dbReference>
<keyword evidence="5" id="KW-1185">Reference proteome</keyword>
<dbReference type="InterPro" id="IPR021416">
    <property type="entry name" value="DUF3048_N"/>
</dbReference>
<proteinExistence type="predicted"/>
<dbReference type="EMBL" id="PDJI01000004">
    <property type="protein sequence ID" value="PFG40354.1"/>
    <property type="molecule type" value="Genomic_DNA"/>
</dbReference>
<dbReference type="Proteomes" id="UP000222106">
    <property type="component" value="Unassembled WGS sequence"/>
</dbReference>
<dbReference type="SUPFAM" id="SSF159774">
    <property type="entry name" value="YerB-like"/>
    <property type="match status" value="1"/>
</dbReference>
<evidence type="ECO:0000259" key="3">
    <source>
        <dbReference type="Pfam" id="PF17479"/>
    </source>
</evidence>
<evidence type="ECO:0000256" key="1">
    <source>
        <dbReference type="SAM" id="MobiDB-lite"/>
    </source>
</evidence>
<dbReference type="RefSeq" id="WP_098484282.1">
    <property type="nucleotide sequence ID" value="NZ_PDJI01000004.1"/>
</dbReference>
<dbReference type="Gene3D" id="3.50.90.10">
    <property type="entry name" value="YerB-like"/>
    <property type="match status" value="1"/>
</dbReference>
<comment type="caution">
    <text evidence="4">The sequence shown here is derived from an EMBL/GenBank/DDBJ whole genome shotgun (WGS) entry which is preliminary data.</text>
</comment>
<gene>
    <name evidence="4" type="ORF">ATJ97_2879</name>
</gene>
<evidence type="ECO:0000313" key="4">
    <source>
        <dbReference type="EMBL" id="PFG40354.1"/>
    </source>
</evidence>
<name>A0A2A9EN06_9MICO</name>
<dbReference type="InterPro" id="IPR023158">
    <property type="entry name" value="YerB-like_sf"/>
</dbReference>
<reference evidence="4 5" key="1">
    <citation type="submission" date="2017-10" db="EMBL/GenBank/DDBJ databases">
        <title>Sequencing the genomes of 1000 actinobacteria strains.</title>
        <authorList>
            <person name="Klenk H.-P."/>
        </authorList>
    </citation>
    <scope>NUCLEOTIDE SEQUENCE [LARGE SCALE GENOMIC DNA]</scope>
    <source>
        <strain evidence="4 5">DSM 21838</strain>
    </source>
</reference>
<dbReference type="Pfam" id="PF11258">
    <property type="entry name" value="DUF3048"/>
    <property type="match status" value="1"/>
</dbReference>
<feature type="domain" description="DUF3048" evidence="3">
    <location>
        <begin position="194"/>
        <end position="315"/>
    </location>
</feature>
<organism evidence="4 5">
    <name type="scientific">Georgenia soli</name>
    <dbReference type="NCBI Taxonomy" id="638953"/>
    <lineage>
        <taxon>Bacteria</taxon>
        <taxon>Bacillati</taxon>
        <taxon>Actinomycetota</taxon>
        <taxon>Actinomycetes</taxon>
        <taxon>Micrococcales</taxon>
        <taxon>Bogoriellaceae</taxon>
        <taxon>Georgenia</taxon>
    </lineage>
</organism>
<protein>
    <recommendedName>
        <fullName evidence="6">DUF3048 family protein</fullName>
    </recommendedName>
</protein>
<evidence type="ECO:0008006" key="6">
    <source>
        <dbReference type="Google" id="ProtNLM"/>
    </source>
</evidence>
<feature type="compositionally biased region" description="Pro residues" evidence="1">
    <location>
        <begin position="7"/>
        <end position="21"/>
    </location>
</feature>
<accession>A0A2A9EN06</accession>
<feature type="region of interest" description="Disordered" evidence="1">
    <location>
        <begin position="1"/>
        <end position="25"/>
    </location>
</feature>
<sequence>MGEPVAKPSPSPSPTPPPEPARWPLTGVVVGDGAAERPALSVKVENSAAARPQTGLEEADIVWEEMVEGGITRFNVAYHSVVPDEVGPIRSVRPMDAAISGPVGGLLAFSGGVPPYIQAASDAGLQILSNDDGDPGFYRTSGRRAPHNVYGSGAEFFAAADDAHRAPPKQQFAYADDAASSSAVLHGQPATGIDVRFPRANPGWTWQAQGDAGRGWGPGVWVRDEAGVPQRSADGDALVATNVVVLRVQIVQTEARDAAGNPVPETVLSGQGDAHVGTGGHAIEATWSKAGAREPLVLKDKDGREVELAPGSTWIELVPTAGGSVTIG</sequence>
<dbReference type="Pfam" id="PF17479">
    <property type="entry name" value="DUF3048_C"/>
    <property type="match status" value="1"/>
</dbReference>
<dbReference type="AlphaFoldDB" id="A0A2A9EN06"/>
<evidence type="ECO:0000259" key="2">
    <source>
        <dbReference type="Pfam" id="PF11258"/>
    </source>
</evidence>